<dbReference type="HOGENOM" id="CLU_006462_10_0_9"/>
<evidence type="ECO:0000313" key="2">
    <source>
        <dbReference type="EMBL" id="EFC96881.1"/>
    </source>
</evidence>
<dbReference type="Proteomes" id="UP000004968">
    <property type="component" value="Unassembled WGS sequence"/>
</dbReference>
<dbReference type="PANTHER" id="PTHR10357:SF217">
    <property type="entry name" value="TREHALOSE-6-PHOSPHATE HYDROLASE"/>
    <property type="match status" value="1"/>
</dbReference>
<comment type="caution">
    <text evidence="2">The sequence shown here is derived from an EMBL/GenBank/DDBJ whole genome shotgun (WGS) entry which is preliminary data.</text>
</comment>
<evidence type="ECO:0000259" key="1">
    <source>
        <dbReference type="SMART" id="SM00642"/>
    </source>
</evidence>
<accession>D3AMS4</accession>
<name>D3AMS4_9FIRM</name>
<dbReference type="GO" id="GO:0004556">
    <property type="term" value="F:alpha-amylase activity"/>
    <property type="evidence" value="ECO:0007669"/>
    <property type="project" value="TreeGrafter"/>
</dbReference>
<dbReference type="InterPro" id="IPR017853">
    <property type="entry name" value="GH"/>
</dbReference>
<protein>
    <submittedName>
        <fullName evidence="2">Alpha amylase, catalytic domain protein</fullName>
    </submittedName>
</protein>
<dbReference type="SMART" id="SM00642">
    <property type="entry name" value="Aamy"/>
    <property type="match status" value="1"/>
</dbReference>
<feature type="domain" description="Glycosyl hydrolase family 13 catalytic" evidence="1">
    <location>
        <begin position="16"/>
        <end position="170"/>
    </location>
</feature>
<evidence type="ECO:0000313" key="3">
    <source>
        <dbReference type="Proteomes" id="UP000004968"/>
    </source>
</evidence>
<dbReference type="InterPro" id="IPR045857">
    <property type="entry name" value="O16G_dom_2"/>
</dbReference>
<dbReference type="Gene3D" id="3.20.20.80">
    <property type="entry name" value="Glycosidases"/>
    <property type="match status" value="1"/>
</dbReference>
<dbReference type="Pfam" id="PF00128">
    <property type="entry name" value="Alpha-amylase"/>
    <property type="match status" value="1"/>
</dbReference>
<organism evidence="2 3">
    <name type="scientific">Hungatella hathewayi DSM 13479</name>
    <dbReference type="NCBI Taxonomy" id="566550"/>
    <lineage>
        <taxon>Bacteria</taxon>
        <taxon>Bacillati</taxon>
        <taxon>Bacillota</taxon>
        <taxon>Clostridia</taxon>
        <taxon>Lachnospirales</taxon>
        <taxon>Lachnospiraceae</taxon>
        <taxon>Hungatella</taxon>
    </lineage>
</organism>
<dbReference type="GO" id="GO:0009313">
    <property type="term" value="P:oligosaccharide catabolic process"/>
    <property type="evidence" value="ECO:0007669"/>
    <property type="project" value="TreeGrafter"/>
</dbReference>
<dbReference type="AlphaFoldDB" id="D3AMS4"/>
<proteinExistence type="predicted"/>
<dbReference type="Gene3D" id="3.90.400.10">
    <property type="entry name" value="Oligo-1,6-glucosidase, Domain 2"/>
    <property type="match status" value="1"/>
</dbReference>
<dbReference type="SUPFAM" id="SSF51445">
    <property type="entry name" value="(Trans)glycosidases"/>
    <property type="match status" value="1"/>
</dbReference>
<dbReference type="InterPro" id="IPR006047">
    <property type="entry name" value="GH13_cat_dom"/>
</dbReference>
<dbReference type="EMBL" id="ACIO01000480">
    <property type="protein sequence ID" value="EFC96881.1"/>
    <property type="molecule type" value="Genomic_DNA"/>
</dbReference>
<dbReference type="PANTHER" id="PTHR10357">
    <property type="entry name" value="ALPHA-AMYLASE FAMILY MEMBER"/>
    <property type="match status" value="1"/>
</dbReference>
<reference evidence="2 3" key="1">
    <citation type="submission" date="2010-01" db="EMBL/GenBank/DDBJ databases">
        <authorList>
            <person name="Weinstock G."/>
            <person name="Sodergren E."/>
            <person name="Clifton S."/>
            <person name="Fulton L."/>
            <person name="Fulton B."/>
            <person name="Courtney L."/>
            <person name="Fronick C."/>
            <person name="Harrison M."/>
            <person name="Strong C."/>
            <person name="Farmer C."/>
            <person name="Delahaunty K."/>
            <person name="Markovic C."/>
            <person name="Hall O."/>
            <person name="Minx P."/>
            <person name="Tomlinson C."/>
            <person name="Mitreva M."/>
            <person name="Nelson J."/>
            <person name="Hou S."/>
            <person name="Wollam A."/>
            <person name="Pepin K.H."/>
            <person name="Johnson M."/>
            <person name="Bhonagiri V."/>
            <person name="Nash W.E."/>
            <person name="Warren W."/>
            <person name="Chinwalla A."/>
            <person name="Mardis E.R."/>
            <person name="Wilson R.K."/>
        </authorList>
    </citation>
    <scope>NUCLEOTIDE SEQUENCE [LARGE SCALE GENOMIC DNA]</scope>
    <source>
        <strain evidence="2 3">DSM 13479</strain>
    </source>
</reference>
<sequence length="171" mass="19781">MLEENMKDFKKSCVYQIYPKSFRDTTGNGVGDLNGVTEKLDYLKKLGVDYLWLTPFFVSPQNDNGYDIADYYHIDPLFGTMEDLDRLIKEAADRGMGLMFDMVFNHTSTHHQWFARALKGEKEYQDYYIFRKGKKGVPLPTGSPSSAAVPGSMWRSWDSITFTYLTGRRRI</sequence>
<gene>
    <name evidence="2" type="ORF">CLOSTHATH_04924</name>
</gene>